<dbReference type="SUPFAM" id="SSF51556">
    <property type="entry name" value="Metallo-dependent hydrolases"/>
    <property type="match status" value="1"/>
</dbReference>
<feature type="non-terminal residue" evidence="1">
    <location>
        <position position="1"/>
    </location>
</feature>
<dbReference type="GO" id="GO:0070573">
    <property type="term" value="F:metallodipeptidase activity"/>
    <property type="evidence" value="ECO:0007669"/>
    <property type="project" value="InterPro"/>
</dbReference>
<gene>
    <name evidence="1" type="ORF">S01H4_19834</name>
</gene>
<dbReference type="AlphaFoldDB" id="X1AGX2"/>
<evidence type="ECO:0000313" key="1">
    <source>
        <dbReference type="EMBL" id="GAG59311.1"/>
    </source>
</evidence>
<organism evidence="1">
    <name type="scientific">marine sediment metagenome</name>
    <dbReference type="NCBI Taxonomy" id="412755"/>
    <lineage>
        <taxon>unclassified sequences</taxon>
        <taxon>metagenomes</taxon>
        <taxon>ecological metagenomes</taxon>
    </lineage>
</organism>
<reference evidence="1" key="1">
    <citation type="journal article" date="2014" name="Front. Microbiol.">
        <title>High frequency of phylogenetically diverse reductive dehalogenase-homologous genes in deep subseafloor sedimentary metagenomes.</title>
        <authorList>
            <person name="Kawai M."/>
            <person name="Futagami T."/>
            <person name="Toyoda A."/>
            <person name="Takaki Y."/>
            <person name="Nishi S."/>
            <person name="Hori S."/>
            <person name="Arai W."/>
            <person name="Tsubouchi T."/>
            <person name="Morono Y."/>
            <person name="Uchiyama I."/>
            <person name="Ito T."/>
            <person name="Fujiyama A."/>
            <person name="Inagaki F."/>
            <person name="Takami H."/>
        </authorList>
    </citation>
    <scope>NUCLEOTIDE SEQUENCE</scope>
    <source>
        <strain evidence="1">Expedition CK06-06</strain>
    </source>
</reference>
<accession>X1AGX2</accession>
<dbReference type="PANTHER" id="PTHR10443">
    <property type="entry name" value="MICROSOMAL DIPEPTIDASE"/>
    <property type="match status" value="1"/>
</dbReference>
<protein>
    <recommendedName>
        <fullName evidence="2">Membrane dipeptidase</fullName>
    </recommendedName>
</protein>
<dbReference type="Pfam" id="PF01244">
    <property type="entry name" value="Peptidase_M19"/>
    <property type="match status" value="1"/>
</dbReference>
<evidence type="ECO:0008006" key="2">
    <source>
        <dbReference type="Google" id="ProtNLM"/>
    </source>
</evidence>
<dbReference type="InterPro" id="IPR008257">
    <property type="entry name" value="Pept_M19"/>
</dbReference>
<proteinExistence type="predicted"/>
<sequence length="250" mass="28249">EEYYDKGIRYITLCHSSDNDICDSSTDRRNPEDNGLSDFGKEVVAECNRLGIMVDVSHVSDKSFFDVLEVTKTPVIASHSCVRSLCDHPRNFSDEMLKALASNNGVIQICFVTSFVKKAKPNPEREKALAKLREKYGSWSEVRDESAREKMEDKYMDIYEKYSSEKATVQELVDHIDYVVNLIGVDHVGIGTDFDGGGSIEGCDDVSELPNITEELLRRGYSEEDIQKIWGANIMRVFRKVVERSKIVGA</sequence>
<dbReference type="PANTHER" id="PTHR10443:SF12">
    <property type="entry name" value="DIPEPTIDASE"/>
    <property type="match status" value="1"/>
</dbReference>
<dbReference type="EMBL" id="BART01008874">
    <property type="protein sequence ID" value="GAG59311.1"/>
    <property type="molecule type" value="Genomic_DNA"/>
</dbReference>
<dbReference type="InterPro" id="IPR032466">
    <property type="entry name" value="Metal_Hydrolase"/>
</dbReference>
<comment type="caution">
    <text evidence="1">The sequence shown here is derived from an EMBL/GenBank/DDBJ whole genome shotgun (WGS) entry which is preliminary data.</text>
</comment>
<dbReference type="GO" id="GO:0006508">
    <property type="term" value="P:proteolysis"/>
    <property type="evidence" value="ECO:0007669"/>
    <property type="project" value="InterPro"/>
</dbReference>
<dbReference type="Gene3D" id="3.20.20.140">
    <property type="entry name" value="Metal-dependent hydrolases"/>
    <property type="match status" value="1"/>
</dbReference>
<name>X1AGX2_9ZZZZ</name>
<dbReference type="PROSITE" id="PS51365">
    <property type="entry name" value="RENAL_DIPEPTIDASE_2"/>
    <property type="match status" value="1"/>
</dbReference>